<dbReference type="InterPro" id="IPR006689">
    <property type="entry name" value="Small_GTPase_ARF/SAR"/>
</dbReference>
<dbReference type="GO" id="GO:0005525">
    <property type="term" value="F:GTP binding"/>
    <property type="evidence" value="ECO:0007669"/>
    <property type="project" value="UniProtKB-KW"/>
</dbReference>
<reference evidence="7 8" key="2">
    <citation type="journal article" date="2008" name="Bioinformatics">
        <title>Assembly reconciliation.</title>
        <authorList>
            <person name="Zimin A.V."/>
            <person name="Smith D.R."/>
            <person name="Sutton G."/>
            <person name="Yorke J.A."/>
        </authorList>
    </citation>
    <scope>NUCLEOTIDE SEQUENCE [LARGE SCALE GENOMIC DNA]</scope>
    <source>
        <strain evidence="7 8">TSC#14021-0224.01</strain>
    </source>
</reference>
<dbReference type="InterPro" id="IPR027417">
    <property type="entry name" value="P-loop_NTPase"/>
</dbReference>
<evidence type="ECO:0000256" key="2">
    <source>
        <dbReference type="ARBA" id="ARBA00022707"/>
    </source>
</evidence>
<dbReference type="GO" id="GO:0046872">
    <property type="term" value="F:metal ion binding"/>
    <property type="evidence" value="ECO:0007669"/>
    <property type="project" value="UniProtKB-KW"/>
</dbReference>
<dbReference type="Proteomes" id="UP000008711">
    <property type="component" value="Unassembled WGS sequence"/>
</dbReference>
<sequence>MGLLCAKLRDCCCYQAISCCRNSTPTLEEFQVLILGPSGSGKTELGHRLSRVPRAPDDQVATNGVRCYQMLSSAAEPPAQLRLTEVGGNVEMQRLWKHYYASAHALIYCFDLGADPAEIEGTFSLLTDCLMDNALLAGKPVLLVASRHRAGVQLYDVEYAFGLEELAKSCGCPLLICHMDEAEDLQRGMRWLCHQLLARKSQLDQRIRYDVNMQVWQRRKRSLLSSGKLAQVHRHRFRRQARKILPVIRGFGGKKVRPSTAPPNIFYVNSQPEETNKL</sequence>
<feature type="binding site" evidence="5">
    <location>
        <begin position="36"/>
        <end position="43"/>
    </location>
    <ligand>
        <name>GTP</name>
        <dbReference type="ChEBI" id="CHEBI:37565"/>
    </ligand>
</feature>
<dbReference type="GO" id="GO:0003924">
    <property type="term" value="F:GTPase activity"/>
    <property type="evidence" value="ECO:0007669"/>
    <property type="project" value="InterPro"/>
</dbReference>
<protein>
    <recommendedName>
        <fullName evidence="9">ADP-ribosylation factor-like protein 15</fullName>
    </recommendedName>
</protein>
<dbReference type="InterPro" id="IPR044612">
    <property type="entry name" value="ARL2/3"/>
</dbReference>
<evidence type="ECO:0000256" key="1">
    <source>
        <dbReference type="ARBA" id="ARBA00010290"/>
    </source>
</evidence>
<keyword evidence="2" id="KW-0519">Myristate</keyword>
<evidence type="ECO:0000256" key="5">
    <source>
        <dbReference type="PIRSR" id="PIRSR606689-1"/>
    </source>
</evidence>
<evidence type="ECO:0000256" key="6">
    <source>
        <dbReference type="PIRSR" id="PIRSR606689-2"/>
    </source>
</evidence>
<evidence type="ECO:0000313" key="8">
    <source>
        <dbReference type="Proteomes" id="UP000008711"/>
    </source>
</evidence>
<keyword evidence="8" id="KW-1185">Reference proteome</keyword>
<dbReference type="EMBL" id="CH954180">
    <property type="protein sequence ID" value="EDV47314.1"/>
    <property type="molecule type" value="Genomic_DNA"/>
</dbReference>
<keyword evidence="6" id="KW-0460">Magnesium</keyword>
<accession>B3NXL3</accession>
<dbReference type="OMA" id="SHALIYC"/>
<evidence type="ECO:0000313" key="7">
    <source>
        <dbReference type="EMBL" id="EDV47314.1"/>
    </source>
</evidence>
<keyword evidence="3 5" id="KW-0547">Nucleotide-binding</keyword>
<gene>
    <name evidence="7" type="primary">Dere\GG19559</name>
    <name evidence="7" type="synonym">dere_GLEANR_4293</name>
    <name evidence="7" type="synonym">GG19559</name>
    <name evidence="7" type="ORF">Dere_GG19559</name>
</gene>
<dbReference type="HOGENOM" id="CLU_076194_0_0_1"/>
<evidence type="ECO:0000256" key="3">
    <source>
        <dbReference type="ARBA" id="ARBA00022741"/>
    </source>
</evidence>
<organism evidence="7 8">
    <name type="scientific">Drosophila erecta</name>
    <name type="common">Fruit fly</name>
    <dbReference type="NCBI Taxonomy" id="7220"/>
    <lineage>
        <taxon>Eukaryota</taxon>
        <taxon>Metazoa</taxon>
        <taxon>Ecdysozoa</taxon>
        <taxon>Arthropoda</taxon>
        <taxon>Hexapoda</taxon>
        <taxon>Insecta</taxon>
        <taxon>Pterygota</taxon>
        <taxon>Neoptera</taxon>
        <taxon>Endopterygota</taxon>
        <taxon>Diptera</taxon>
        <taxon>Brachycera</taxon>
        <taxon>Muscomorpha</taxon>
        <taxon>Ephydroidea</taxon>
        <taxon>Drosophilidae</taxon>
        <taxon>Drosophila</taxon>
        <taxon>Sophophora</taxon>
    </lineage>
</organism>
<keyword evidence="2" id="KW-0449">Lipoprotein</keyword>
<dbReference type="eggNOG" id="KOG0073">
    <property type="taxonomic scope" value="Eukaryota"/>
</dbReference>
<dbReference type="OrthoDB" id="14717at2759"/>
<dbReference type="KEGG" id="der:6551214"/>
<evidence type="ECO:0008006" key="9">
    <source>
        <dbReference type="Google" id="ProtNLM"/>
    </source>
</evidence>
<name>B3NXL3_DROER</name>
<dbReference type="PhylomeDB" id="B3NXL3"/>
<feature type="binding site" evidence="5">
    <location>
        <position position="88"/>
    </location>
    <ligand>
        <name>GTP</name>
        <dbReference type="ChEBI" id="CHEBI:37565"/>
    </ligand>
</feature>
<comment type="similarity">
    <text evidence="1">Belongs to the small GTPase superfamily. Arf family.</text>
</comment>
<keyword evidence="6" id="KW-0479">Metal-binding</keyword>
<dbReference type="AlphaFoldDB" id="B3NXL3"/>
<dbReference type="Gene3D" id="3.40.50.300">
    <property type="entry name" value="P-loop containing nucleotide triphosphate hydrolases"/>
    <property type="match status" value="1"/>
</dbReference>
<keyword evidence="4 5" id="KW-0342">GTP-binding</keyword>
<dbReference type="Pfam" id="PF00025">
    <property type="entry name" value="Arf"/>
    <property type="match status" value="1"/>
</dbReference>
<dbReference type="SUPFAM" id="SSF52540">
    <property type="entry name" value="P-loop containing nucleoside triphosphate hydrolases"/>
    <property type="match status" value="1"/>
</dbReference>
<feature type="binding site" evidence="6">
    <location>
        <position position="62"/>
    </location>
    <ligand>
        <name>Mg(2+)</name>
        <dbReference type="ChEBI" id="CHEBI:18420"/>
    </ligand>
</feature>
<reference evidence="7 8" key="1">
    <citation type="journal article" date="2007" name="Nature">
        <title>Evolution of genes and genomes on the Drosophila phylogeny.</title>
        <authorList>
            <consortium name="Drosophila 12 Genomes Consortium"/>
            <person name="Clark A.G."/>
            <person name="Eisen M.B."/>
            <person name="Smith D.R."/>
            <person name="Bergman C.M."/>
            <person name="Oliver B."/>
            <person name="Markow T.A."/>
            <person name="Kaufman T.C."/>
            <person name="Kellis M."/>
            <person name="Gelbart W."/>
            <person name="Iyer V.N."/>
            <person name="Pollard D.A."/>
            <person name="Sackton T.B."/>
            <person name="Larracuente A.M."/>
            <person name="Singh N.D."/>
            <person name="Abad J.P."/>
            <person name="Abt D.N."/>
            <person name="Adryan B."/>
            <person name="Aguade M."/>
            <person name="Akashi H."/>
            <person name="Anderson W.W."/>
            <person name="Aquadro C.F."/>
            <person name="Ardell D.H."/>
            <person name="Arguello R."/>
            <person name="Artieri C.G."/>
            <person name="Barbash D.A."/>
            <person name="Barker D."/>
            <person name="Barsanti P."/>
            <person name="Batterham P."/>
            <person name="Batzoglou S."/>
            <person name="Begun D."/>
            <person name="Bhutkar A."/>
            <person name="Blanco E."/>
            <person name="Bosak S.A."/>
            <person name="Bradley R.K."/>
            <person name="Brand A.D."/>
            <person name="Brent M.R."/>
            <person name="Brooks A.N."/>
            <person name="Brown R.H."/>
            <person name="Butlin R.K."/>
            <person name="Caggese C."/>
            <person name="Calvi B.R."/>
            <person name="Bernardo de Carvalho A."/>
            <person name="Caspi A."/>
            <person name="Castrezana S."/>
            <person name="Celniker S.E."/>
            <person name="Chang J.L."/>
            <person name="Chapple C."/>
            <person name="Chatterji S."/>
            <person name="Chinwalla A."/>
            <person name="Civetta A."/>
            <person name="Clifton S.W."/>
            <person name="Comeron J.M."/>
            <person name="Costello J.C."/>
            <person name="Coyne J.A."/>
            <person name="Daub J."/>
            <person name="David R.G."/>
            <person name="Delcher A.L."/>
            <person name="Delehaunty K."/>
            <person name="Do C.B."/>
            <person name="Ebling H."/>
            <person name="Edwards K."/>
            <person name="Eickbush T."/>
            <person name="Evans J.D."/>
            <person name="Filipski A."/>
            <person name="Findeiss S."/>
            <person name="Freyhult E."/>
            <person name="Fulton L."/>
            <person name="Fulton R."/>
            <person name="Garcia A.C."/>
            <person name="Gardiner A."/>
            <person name="Garfield D.A."/>
            <person name="Garvin B.E."/>
            <person name="Gibson G."/>
            <person name="Gilbert D."/>
            <person name="Gnerre S."/>
            <person name="Godfrey J."/>
            <person name="Good R."/>
            <person name="Gotea V."/>
            <person name="Gravely B."/>
            <person name="Greenberg A.J."/>
            <person name="Griffiths-Jones S."/>
            <person name="Gross S."/>
            <person name="Guigo R."/>
            <person name="Gustafson E.A."/>
            <person name="Haerty W."/>
            <person name="Hahn M.W."/>
            <person name="Halligan D.L."/>
            <person name="Halpern A.L."/>
            <person name="Halter G.M."/>
            <person name="Han M.V."/>
            <person name="Heger A."/>
            <person name="Hillier L."/>
            <person name="Hinrichs A.S."/>
            <person name="Holmes I."/>
            <person name="Hoskins R.A."/>
            <person name="Hubisz M.J."/>
            <person name="Hultmark D."/>
            <person name="Huntley M.A."/>
            <person name="Jaffe D.B."/>
            <person name="Jagadeeshan S."/>
            <person name="Jeck W.R."/>
            <person name="Johnson J."/>
            <person name="Jones C.D."/>
            <person name="Jordan W.C."/>
            <person name="Karpen G.H."/>
            <person name="Kataoka E."/>
            <person name="Keightley P.D."/>
            <person name="Kheradpour P."/>
            <person name="Kirkness E.F."/>
            <person name="Koerich L.B."/>
            <person name="Kristiansen K."/>
            <person name="Kudrna D."/>
            <person name="Kulathinal R.J."/>
            <person name="Kumar S."/>
            <person name="Kwok R."/>
            <person name="Lander E."/>
            <person name="Langley C.H."/>
            <person name="Lapoint R."/>
            <person name="Lazzaro B.P."/>
            <person name="Lee S.J."/>
            <person name="Levesque L."/>
            <person name="Li R."/>
            <person name="Lin C.F."/>
            <person name="Lin M.F."/>
            <person name="Lindblad-Toh K."/>
            <person name="Llopart A."/>
            <person name="Long M."/>
            <person name="Low L."/>
            <person name="Lozovsky E."/>
            <person name="Lu J."/>
            <person name="Luo M."/>
            <person name="Machado C.A."/>
            <person name="Makalowski W."/>
            <person name="Marzo M."/>
            <person name="Matsuda M."/>
            <person name="Matzkin L."/>
            <person name="McAllister B."/>
            <person name="McBride C.S."/>
            <person name="McKernan B."/>
            <person name="McKernan K."/>
            <person name="Mendez-Lago M."/>
            <person name="Minx P."/>
            <person name="Mollenhauer M.U."/>
            <person name="Montooth K."/>
            <person name="Mount S.M."/>
            <person name="Mu X."/>
            <person name="Myers E."/>
            <person name="Negre B."/>
            <person name="Newfeld S."/>
            <person name="Nielsen R."/>
            <person name="Noor M.A."/>
            <person name="O'Grady P."/>
            <person name="Pachter L."/>
            <person name="Papaceit M."/>
            <person name="Parisi M.J."/>
            <person name="Parisi M."/>
            <person name="Parts L."/>
            <person name="Pedersen J.S."/>
            <person name="Pesole G."/>
            <person name="Phillippy A.M."/>
            <person name="Ponting C.P."/>
            <person name="Pop M."/>
            <person name="Porcelli D."/>
            <person name="Powell J.R."/>
            <person name="Prohaska S."/>
            <person name="Pruitt K."/>
            <person name="Puig M."/>
            <person name="Quesneville H."/>
            <person name="Ram K.R."/>
            <person name="Rand D."/>
            <person name="Rasmussen M.D."/>
            <person name="Reed L.K."/>
            <person name="Reenan R."/>
            <person name="Reily A."/>
            <person name="Remington K.A."/>
            <person name="Rieger T.T."/>
            <person name="Ritchie M.G."/>
            <person name="Robin C."/>
            <person name="Rogers Y.H."/>
            <person name="Rohde C."/>
            <person name="Rozas J."/>
            <person name="Rubenfield M.J."/>
            <person name="Ruiz A."/>
            <person name="Russo S."/>
            <person name="Salzberg S.L."/>
            <person name="Sanchez-Gracia A."/>
            <person name="Saranga D.J."/>
            <person name="Sato H."/>
            <person name="Schaeffer S.W."/>
            <person name="Schatz M.C."/>
            <person name="Schlenke T."/>
            <person name="Schwartz R."/>
            <person name="Segarra C."/>
            <person name="Singh R.S."/>
            <person name="Sirot L."/>
            <person name="Sirota M."/>
            <person name="Sisneros N.B."/>
            <person name="Smith C.D."/>
            <person name="Smith T.F."/>
            <person name="Spieth J."/>
            <person name="Stage D.E."/>
            <person name="Stark A."/>
            <person name="Stephan W."/>
            <person name="Strausberg R.L."/>
            <person name="Strempel S."/>
            <person name="Sturgill D."/>
            <person name="Sutton G."/>
            <person name="Sutton G.G."/>
            <person name="Tao W."/>
            <person name="Teichmann S."/>
            <person name="Tobari Y.N."/>
            <person name="Tomimura Y."/>
            <person name="Tsolas J.M."/>
            <person name="Valente V.L."/>
            <person name="Venter E."/>
            <person name="Venter J.C."/>
            <person name="Vicario S."/>
            <person name="Vieira F.G."/>
            <person name="Vilella A.J."/>
            <person name="Villasante A."/>
            <person name="Walenz B."/>
            <person name="Wang J."/>
            <person name="Wasserman M."/>
            <person name="Watts T."/>
            <person name="Wilson D."/>
            <person name="Wilson R.K."/>
            <person name="Wing R.A."/>
            <person name="Wolfner M.F."/>
            <person name="Wong A."/>
            <person name="Wong G.K."/>
            <person name="Wu C.I."/>
            <person name="Wu G."/>
            <person name="Yamamoto D."/>
            <person name="Yang H.P."/>
            <person name="Yang S.P."/>
            <person name="Yorke J.A."/>
            <person name="Yoshida K."/>
            <person name="Zdobnov E."/>
            <person name="Zhang P."/>
            <person name="Zhang Y."/>
            <person name="Zimin A.V."/>
            <person name="Baldwin J."/>
            <person name="Abdouelleil A."/>
            <person name="Abdulkadir J."/>
            <person name="Abebe A."/>
            <person name="Abera B."/>
            <person name="Abreu J."/>
            <person name="Acer S.C."/>
            <person name="Aftuck L."/>
            <person name="Alexander A."/>
            <person name="An P."/>
            <person name="Anderson E."/>
            <person name="Anderson S."/>
            <person name="Arachi H."/>
            <person name="Azer M."/>
            <person name="Bachantsang P."/>
            <person name="Barry A."/>
            <person name="Bayul T."/>
            <person name="Berlin A."/>
            <person name="Bessette D."/>
            <person name="Bloom T."/>
            <person name="Blye J."/>
            <person name="Boguslavskiy L."/>
            <person name="Bonnet C."/>
            <person name="Boukhgalter B."/>
            <person name="Bourzgui I."/>
            <person name="Brown A."/>
            <person name="Cahill P."/>
            <person name="Channer S."/>
            <person name="Cheshatsang Y."/>
            <person name="Chuda L."/>
            <person name="Citroen M."/>
            <person name="Collymore A."/>
            <person name="Cooke P."/>
            <person name="Costello M."/>
            <person name="D'Aco K."/>
            <person name="Daza R."/>
            <person name="De Haan G."/>
            <person name="DeGray S."/>
            <person name="DeMaso C."/>
            <person name="Dhargay N."/>
            <person name="Dooley K."/>
            <person name="Dooley E."/>
            <person name="Doricent M."/>
            <person name="Dorje P."/>
            <person name="Dorjee K."/>
            <person name="Dupes A."/>
            <person name="Elong R."/>
            <person name="Falk J."/>
            <person name="Farina A."/>
            <person name="Faro S."/>
            <person name="Ferguson D."/>
            <person name="Fisher S."/>
            <person name="Foley C.D."/>
            <person name="Franke A."/>
            <person name="Friedrich D."/>
            <person name="Gadbois L."/>
            <person name="Gearin G."/>
            <person name="Gearin C.R."/>
            <person name="Giannoukos G."/>
            <person name="Goode T."/>
            <person name="Graham J."/>
            <person name="Grandbois E."/>
            <person name="Grewal S."/>
            <person name="Gyaltsen K."/>
            <person name="Hafez N."/>
            <person name="Hagos B."/>
            <person name="Hall J."/>
            <person name="Henson C."/>
            <person name="Hollinger A."/>
            <person name="Honan T."/>
            <person name="Huard M.D."/>
            <person name="Hughes L."/>
            <person name="Hurhula B."/>
            <person name="Husby M.E."/>
            <person name="Kamat A."/>
            <person name="Kanga B."/>
            <person name="Kashin S."/>
            <person name="Khazanovich D."/>
            <person name="Kisner P."/>
            <person name="Lance K."/>
            <person name="Lara M."/>
            <person name="Lee W."/>
            <person name="Lennon N."/>
            <person name="Letendre F."/>
            <person name="LeVine R."/>
            <person name="Lipovsky A."/>
            <person name="Liu X."/>
            <person name="Liu J."/>
            <person name="Liu S."/>
            <person name="Lokyitsang T."/>
            <person name="Lokyitsang Y."/>
            <person name="Lubonja R."/>
            <person name="Lui A."/>
            <person name="MacDonald P."/>
            <person name="Magnisalis V."/>
            <person name="Maru K."/>
            <person name="Matthews C."/>
            <person name="McCusker W."/>
            <person name="McDonough S."/>
            <person name="Mehta T."/>
            <person name="Meldrim J."/>
            <person name="Meneus L."/>
            <person name="Mihai O."/>
            <person name="Mihalev A."/>
            <person name="Mihova T."/>
            <person name="Mittelman R."/>
            <person name="Mlenga V."/>
            <person name="Montmayeur A."/>
            <person name="Mulrain L."/>
            <person name="Navidi A."/>
            <person name="Naylor J."/>
            <person name="Negash T."/>
            <person name="Nguyen T."/>
            <person name="Nguyen N."/>
            <person name="Nicol R."/>
            <person name="Norbu C."/>
            <person name="Norbu N."/>
            <person name="Novod N."/>
            <person name="O'Neill B."/>
            <person name="Osman S."/>
            <person name="Markiewicz E."/>
            <person name="Oyono O.L."/>
            <person name="Patti C."/>
            <person name="Phunkhang P."/>
            <person name="Pierre F."/>
            <person name="Priest M."/>
            <person name="Raghuraman S."/>
            <person name="Rege F."/>
            <person name="Reyes R."/>
            <person name="Rise C."/>
            <person name="Rogov P."/>
            <person name="Ross K."/>
            <person name="Ryan E."/>
            <person name="Settipalli S."/>
            <person name="Shea T."/>
            <person name="Sherpa N."/>
            <person name="Shi L."/>
            <person name="Shih D."/>
            <person name="Sparrow T."/>
            <person name="Spaulding J."/>
            <person name="Stalker J."/>
            <person name="Stange-Thomann N."/>
            <person name="Stavropoulos S."/>
            <person name="Stone C."/>
            <person name="Strader C."/>
            <person name="Tesfaye S."/>
            <person name="Thomson T."/>
            <person name="Thoulutsang Y."/>
            <person name="Thoulutsang D."/>
            <person name="Topham K."/>
            <person name="Topping I."/>
            <person name="Tsamla T."/>
            <person name="Vassiliev H."/>
            <person name="Vo A."/>
            <person name="Wangchuk T."/>
            <person name="Wangdi T."/>
            <person name="Weiand M."/>
            <person name="Wilkinson J."/>
            <person name="Wilson A."/>
            <person name="Yadav S."/>
            <person name="Young G."/>
            <person name="Yu Q."/>
            <person name="Zembek L."/>
            <person name="Zhong D."/>
            <person name="Zimmer A."/>
            <person name="Zwirko Z."/>
            <person name="Jaffe D.B."/>
            <person name="Alvarez P."/>
            <person name="Brockman W."/>
            <person name="Butler J."/>
            <person name="Chin C."/>
            <person name="Gnerre S."/>
            <person name="Grabherr M."/>
            <person name="Kleber M."/>
            <person name="Mauceli E."/>
            <person name="MacCallum I."/>
        </authorList>
    </citation>
    <scope>NUCLEOTIDE SEQUENCE [LARGE SCALE GENOMIC DNA]</scope>
    <source>
        <strain evidence="7 8">TSC#14021-0224.01</strain>
    </source>
</reference>
<evidence type="ECO:0000256" key="4">
    <source>
        <dbReference type="ARBA" id="ARBA00023134"/>
    </source>
</evidence>
<dbReference type="PANTHER" id="PTHR45697">
    <property type="entry name" value="ADP-RIBOSYLATION FACTOR-LIKE PROTEIN 2-RELATED"/>
    <property type="match status" value="1"/>
</dbReference>
<feature type="binding site" evidence="6">
    <location>
        <position position="43"/>
    </location>
    <ligand>
        <name>Mg(2+)</name>
        <dbReference type="ChEBI" id="CHEBI:18420"/>
    </ligand>
</feature>
<proteinExistence type="inferred from homology"/>